<evidence type="ECO:0000256" key="8">
    <source>
        <dbReference type="SAM" id="MobiDB-lite"/>
    </source>
</evidence>
<dbReference type="InterPro" id="IPR038665">
    <property type="entry name" value="Voltage-dep_anion_channel_sf"/>
</dbReference>
<feature type="transmembrane region" description="Helical" evidence="9">
    <location>
        <begin position="118"/>
        <end position="139"/>
    </location>
</feature>
<comment type="caution">
    <text evidence="10">The sequence shown here is derived from an EMBL/GenBank/DDBJ whole genome shotgun (WGS) entry which is preliminary data.</text>
</comment>
<name>A0A9P5XMP5_9AGAR</name>
<keyword evidence="11" id="KW-1185">Reference proteome</keyword>
<evidence type="ECO:0000256" key="5">
    <source>
        <dbReference type="ARBA" id="ARBA00022692"/>
    </source>
</evidence>
<dbReference type="GO" id="GO:0005886">
    <property type="term" value="C:plasma membrane"/>
    <property type="evidence" value="ECO:0007669"/>
    <property type="project" value="UniProtKB-SubCell"/>
</dbReference>
<evidence type="ECO:0000256" key="3">
    <source>
        <dbReference type="ARBA" id="ARBA00022448"/>
    </source>
</evidence>
<comment type="subcellular location">
    <subcellularLocation>
        <location evidence="1">Cell membrane</location>
        <topology evidence="1">Multi-pass membrane protein</topology>
    </subcellularLocation>
</comment>
<evidence type="ECO:0000256" key="2">
    <source>
        <dbReference type="ARBA" id="ARBA00008566"/>
    </source>
</evidence>
<dbReference type="Gene3D" id="1.50.10.150">
    <property type="entry name" value="Voltage-dependent anion channel"/>
    <property type="match status" value="1"/>
</dbReference>
<feature type="region of interest" description="Disordered" evidence="8">
    <location>
        <begin position="383"/>
        <end position="415"/>
    </location>
</feature>
<sequence>MTIPCRIKSIIRKNSPVLWAIPMGTGSISILFFAFPYGQGTQPMAILSLIFYFLNIGLFVLFNASTVARFVLYPKSLKPLLQHPNHSLFFACYPMGATTIINVSISCVYEHYGFGGRGFIYFIWVLWWINIAISALCFWGLTHLMITRHTHALSTMTSAWILPVVTFVVASSTGAVTAQALQTFSAHSALITVAVSAFLLTTGLLLASTMLTVYILRLVVYGFPPGLSILSVFLPLGVSAQAGYSVSLIGTNLRNLLPLTSSQSPFFSLRSSGDTIYLFCSITAFLLWSWAVLWIIYALLGLVHNLRRTRIQFQLTAWGLVFPNGVFANLTVRLAEVYDSGFFRVVGAVYSILTFLLWCYVSYNTILMFPALLGPEPVEIENNPEPVKNEGSGSNHKSSFAPAQIPTSSPLHIPKIESAGNASAYQAPSYEGTPIG</sequence>
<gene>
    <name evidence="10" type="ORF">P691DRAFT_784516</name>
</gene>
<evidence type="ECO:0000313" key="10">
    <source>
        <dbReference type="EMBL" id="KAF9452375.1"/>
    </source>
</evidence>
<feature type="transmembrane region" description="Helical" evidence="9">
    <location>
        <begin position="315"/>
        <end position="335"/>
    </location>
</feature>
<dbReference type="EMBL" id="MU151072">
    <property type="protein sequence ID" value="KAF9452375.1"/>
    <property type="molecule type" value="Genomic_DNA"/>
</dbReference>
<feature type="transmembrane region" description="Helical" evidence="9">
    <location>
        <begin position="44"/>
        <end position="67"/>
    </location>
</feature>
<accession>A0A9P5XMP5</accession>
<dbReference type="PANTHER" id="PTHR31686:SF1">
    <property type="entry name" value="SULFITE EFFLUX PUMP SSU1"/>
    <property type="match status" value="1"/>
</dbReference>
<evidence type="ECO:0000256" key="4">
    <source>
        <dbReference type="ARBA" id="ARBA00022475"/>
    </source>
</evidence>
<feature type="transmembrane region" description="Helical" evidence="9">
    <location>
        <begin position="218"/>
        <end position="238"/>
    </location>
</feature>
<evidence type="ECO:0000256" key="7">
    <source>
        <dbReference type="ARBA" id="ARBA00023136"/>
    </source>
</evidence>
<feature type="transmembrane region" description="Helical" evidence="9">
    <location>
        <begin position="187"/>
        <end position="206"/>
    </location>
</feature>
<evidence type="ECO:0000256" key="9">
    <source>
        <dbReference type="SAM" id="Phobius"/>
    </source>
</evidence>
<keyword evidence="3" id="KW-0813">Transport</keyword>
<dbReference type="GO" id="GO:0000319">
    <property type="term" value="F:sulfite transmembrane transporter activity"/>
    <property type="evidence" value="ECO:0007669"/>
    <property type="project" value="TreeGrafter"/>
</dbReference>
<evidence type="ECO:0000256" key="6">
    <source>
        <dbReference type="ARBA" id="ARBA00022989"/>
    </source>
</evidence>
<dbReference type="OrthoDB" id="1099at2759"/>
<keyword evidence="7 9" id="KW-0472">Membrane</keyword>
<evidence type="ECO:0008006" key="12">
    <source>
        <dbReference type="Google" id="ProtNLM"/>
    </source>
</evidence>
<dbReference type="PANTHER" id="PTHR31686">
    <property type="match status" value="1"/>
</dbReference>
<dbReference type="Proteomes" id="UP000807342">
    <property type="component" value="Unassembled WGS sequence"/>
</dbReference>
<organism evidence="10 11">
    <name type="scientific">Macrolepiota fuliginosa MF-IS2</name>
    <dbReference type="NCBI Taxonomy" id="1400762"/>
    <lineage>
        <taxon>Eukaryota</taxon>
        <taxon>Fungi</taxon>
        <taxon>Dikarya</taxon>
        <taxon>Basidiomycota</taxon>
        <taxon>Agaricomycotina</taxon>
        <taxon>Agaricomycetes</taxon>
        <taxon>Agaricomycetidae</taxon>
        <taxon>Agaricales</taxon>
        <taxon>Agaricineae</taxon>
        <taxon>Agaricaceae</taxon>
        <taxon>Macrolepiota</taxon>
    </lineage>
</organism>
<feature type="transmembrane region" description="Helical" evidence="9">
    <location>
        <begin position="88"/>
        <end position="112"/>
    </location>
</feature>
<keyword evidence="5 9" id="KW-0812">Transmembrane</keyword>
<evidence type="ECO:0000256" key="1">
    <source>
        <dbReference type="ARBA" id="ARBA00004651"/>
    </source>
</evidence>
<keyword evidence="4" id="KW-1003">Cell membrane</keyword>
<feature type="transmembrane region" description="Helical" evidence="9">
    <location>
        <begin position="160"/>
        <end position="181"/>
    </location>
</feature>
<dbReference type="InterPro" id="IPR004695">
    <property type="entry name" value="SLAC1/Mae1/Ssu1/TehA"/>
</dbReference>
<feature type="transmembrane region" description="Helical" evidence="9">
    <location>
        <begin position="16"/>
        <end position="38"/>
    </location>
</feature>
<dbReference type="InterPro" id="IPR051629">
    <property type="entry name" value="Sulfite_efflux_TDT"/>
</dbReference>
<evidence type="ECO:0000313" key="11">
    <source>
        <dbReference type="Proteomes" id="UP000807342"/>
    </source>
</evidence>
<dbReference type="Pfam" id="PF03595">
    <property type="entry name" value="SLAC1"/>
    <property type="match status" value="1"/>
</dbReference>
<feature type="transmembrane region" description="Helical" evidence="9">
    <location>
        <begin position="276"/>
        <end position="303"/>
    </location>
</feature>
<protein>
    <recommendedName>
        <fullName evidence="12">C4-dicarboxylate transporter/malic acid transport protein</fullName>
    </recommendedName>
</protein>
<feature type="transmembrane region" description="Helical" evidence="9">
    <location>
        <begin position="341"/>
        <end position="361"/>
    </location>
</feature>
<proteinExistence type="inferred from homology"/>
<comment type="similarity">
    <text evidence="2">Belongs to the tellurite-resistance/dicarboxylate transporter (TDT) family.</text>
</comment>
<keyword evidence="6 9" id="KW-1133">Transmembrane helix</keyword>
<dbReference type="AlphaFoldDB" id="A0A9P5XMP5"/>
<reference evidence="10" key="1">
    <citation type="submission" date="2020-11" db="EMBL/GenBank/DDBJ databases">
        <authorList>
            <consortium name="DOE Joint Genome Institute"/>
            <person name="Ahrendt S."/>
            <person name="Riley R."/>
            <person name="Andreopoulos W."/>
            <person name="Labutti K."/>
            <person name="Pangilinan J."/>
            <person name="Ruiz-Duenas F.J."/>
            <person name="Barrasa J.M."/>
            <person name="Sanchez-Garcia M."/>
            <person name="Camarero S."/>
            <person name="Miyauchi S."/>
            <person name="Serrano A."/>
            <person name="Linde D."/>
            <person name="Babiker R."/>
            <person name="Drula E."/>
            <person name="Ayuso-Fernandez I."/>
            <person name="Pacheco R."/>
            <person name="Padilla G."/>
            <person name="Ferreira P."/>
            <person name="Barriuso J."/>
            <person name="Kellner H."/>
            <person name="Castanera R."/>
            <person name="Alfaro M."/>
            <person name="Ramirez L."/>
            <person name="Pisabarro A.G."/>
            <person name="Kuo A."/>
            <person name="Tritt A."/>
            <person name="Lipzen A."/>
            <person name="He G."/>
            <person name="Yan M."/>
            <person name="Ng V."/>
            <person name="Cullen D."/>
            <person name="Martin F."/>
            <person name="Rosso M.-N."/>
            <person name="Henrissat B."/>
            <person name="Hibbett D."/>
            <person name="Martinez A.T."/>
            <person name="Grigoriev I.V."/>
        </authorList>
    </citation>
    <scope>NUCLEOTIDE SEQUENCE</scope>
    <source>
        <strain evidence="10">MF-IS2</strain>
    </source>
</reference>